<keyword evidence="6" id="KW-0963">Cytoplasm</keyword>
<organism evidence="12">
    <name type="scientific">hydrothermal vent metagenome</name>
    <dbReference type="NCBI Taxonomy" id="652676"/>
    <lineage>
        <taxon>unclassified sequences</taxon>
        <taxon>metagenomes</taxon>
        <taxon>ecological metagenomes</taxon>
    </lineage>
</organism>
<dbReference type="EC" id="2.7.2.3" evidence="5"/>
<protein>
    <recommendedName>
        <fullName evidence="5">phosphoglycerate kinase</fullName>
        <ecNumber evidence="5">2.7.2.3</ecNumber>
    </recommendedName>
</protein>
<evidence type="ECO:0000256" key="6">
    <source>
        <dbReference type="ARBA" id="ARBA00022490"/>
    </source>
</evidence>
<keyword evidence="10" id="KW-0067">ATP-binding</keyword>
<dbReference type="InterPro" id="IPR015911">
    <property type="entry name" value="Phosphoglycerate_kinase_CS"/>
</dbReference>
<dbReference type="FunFam" id="3.40.50.1260:FF:000031">
    <property type="entry name" value="Phosphoglycerate kinase 1"/>
    <property type="match status" value="1"/>
</dbReference>
<comment type="pathway">
    <text evidence="2">Carbohydrate degradation; glycolysis; pyruvate from D-glyceraldehyde 3-phosphate: step 2/5.</text>
</comment>
<keyword evidence="9 12" id="KW-0418">Kinase</keyword>
<gene>
    <name evidence="12" type="ORF">MNBD_ACTINO01-1773</name>
</gene>
<evidence type="ECO:0000256" key="8">
    <source>
        <dbReference type="ARBA" id="ARBA00022741"/>
    </source>
</evidence>
<dbReference type="GO" id="GO:0004618">
    <property type="term" value="F:phosphoglycerate kinase activity"/>
    <property type="evidence" value="ECO:0007669"/>
    <property type="project" value="UniProtKB-EC"/>
</dbReference>
<feature type="non-terminal residue" evidence="12">
    <location>
        <position position="332"/>
    </location>
</feature>
<sequence>MSGRTVLVRSDLNVPIDDGVVGDTFRITSSLATINEVRSRAQRVIVASHLGRPNGIDPALSMAPVAQVLGELGGFATVLAPGVFGPDVVDTIANAAEGDVVVLENTRFEAGETRNDPVMADGLAALTDIFVSDAFGTAHRAHASNVGIAERVPSVAGRLMASEIDAFDRLLLGEDRPYVVVMGGAKISDKLGVIEHLLPKVDLMLIGGAMCFTLLGAAGYDVGGSLFEPSMVDTVGRLLDSEHGDKIVLPRDVVVADRFAPDATHRTVPIAEIPSDGIGLDIGPATVAQFASAIVEAEAVFWNGPMGVFEWAAFRSGTEGIADAVASSDGYT</sequence>
<dbReference type="GO" id="GO:0006094">
    <property type="term" value="P:gluconeogenesis"/>
    <property type="evidence" value="ECO:0007669"/>
    <property type="project" value="TreeGrafter"/>
</dbReference>
<keyword evidence="8" id="KW-0547">Nucleotide-binding</keyword>
<evidence type="ECO:0000256" key="2">
    <source>
        <dbReference type="ARBA" id="ARBA00004838"/>
    </source>
</evidence>
<comment type="subunit">
    <text evidence="4">Monomer.</text>
</comment>
<dbReference type="PANTHER" id="PTHR11406:SF23">
    <property type="entry name" value="PHOSPHOGLYCERATE KINASE 1, CHLOROPLASTIC-RELATED"/>
    <property type="match status" value="1"/>
</dbReference>
<reference evidence="12" key="1">
    <citation type="submission" date="2018-06" db="EMBL/GenBank/DDBJ databases">
        <authorList>
            <person name="Zhirakovskaya E."/>
        </authorList>
    </citation>
    <scope>NUCLEOTIDE SEQUENCE</scope>
</reference>
<evidence type="ECO:0000256" key="5">
    <source>
        <dbReference type="ARBA" id="ARBA00013061"/>
    </source>
</evidence>
<dbReference type="Pfam" id="PF00162">
    <property type="entry name" value="PGK"/>
    <property type="match status" value="1"/>
</dbReference>
<dbReference type="FunFam" id="3.40.50.1260:FF:000006">
    <property type="entry name" value="Phosphoglycerate kinase"/>
    <property type="match status" value="1"/>
</dbReference>
<evidence type="ECO:0000256" key="3">
    <source>
        <dbReference type="ARBA" id="ARBA00008982"/>
    </source>
</evidence>
<dbReference type="GO" id="GO:0043531">
    <property type="term" value="F:ADP binding"/>
    <property type="evidence" value="ECO:0007669"/>
    <property type="project" value="TreeGrafter"/>
</dbReference>
<evidence type="ECO:0000256" key="7">
    <source>
        <dbReference type="ARBA" id="ARBA00022679"/>
    </source>
</evidence>
<dbReference type="PRINTS" id="PR00477">
    <property type="entry name" value="PHGLYCKINASE"/>
</dbReference>
<dbReference type="GO" id="GO:0005524">
    <property type="term" value="F:ATP binding"/>
    <property type="evidence" value="ECO:0007669"/>
    <property type="project" value="UniProtKB-KW"/>
</dbReference>
<dbReference type="EMBL" id="UOEI01000208">
    <property type="protein sequence ID" value="VAV97429.1"/>
    <property type="molecule type" value="Genomic_DNA"/>
</dbReference>
<evidence type="ECO:0000256" key="10">
    <source>
        <dbReference type="ARBA" id="ARBA00022840"/>
    </source>
</evidence>
<evidence type="ECO:0000313" key="12">
    <source>
        <dbReference type="EMBL" id="VAV97429.1"/>
    </source>
</evidence>
<dbReference type="SUPFAM" id="SSF53748">
    <property type="entry name" value="Phosphoglycerate kinase"/>
    <property type="match status" value="1"/>
</dbReference>
<evidence type="ECO:0000256" key="4">
    <source>
        <dbReference type="ARBA" id="ARBA00011245"/>
    </source>
</evidence>
<evidence type="ECO:0000256" key="11">
    <source>
        <dbReference type="ARBA" id="ARBA00023152"/>
    </source>
</evidence>
<comment type="similarity">
    <text evidence="3">Belongs to the phosphoglycerate kinase family.</text>
</comment>
<dbReference type="GO" id="GO:0006096">
    <property type="term" value="P:glycolytic process"/>
    <property type="evidence" value="ECO:0007669"/>
    <property type="project" value="UniProtKB-KW"/>
</dbReference>
<accession>A0A3B0RZK5</accession>
<comment type="catalytic activity">
    <reaction evidence="1">
        <text>(2R)-3-phosphoglycerate + ATP = (2R)-3-phospho-glyceroyl phosphate + ADP</text>
        <dbReference type="Rhea" id="RHEA:14801"/>
        <dbReference type="ChEBI" id="CHEBI:30616"/>
        <dbReference type="ChEBI" id="CHEBI:57604"/>
        <dbReference type="ChEBI" id="CHEBI:58272"/>
        <dbReference type="ChEBI" id="CHEBI:456216"/>
        <dbReference type="EC" id="2.7.2.3"/>
    </reaction>
</comment>
<evidence type="ECO:0000256" key="9">
    <source>
        <dbReference type="ARBA" id="ARBA00022777"/>
    </source>
</evidence>
<dbReference type="PROSITE" id="PS00111">
    <property type="entry name" value="PGLYCERATE_KINASE"/>
    <property type="match status" value="1"/>
</dbReference>
<keyword evidence="7 12" id="KW-0808">Transferase</keyword>
<evidence type="ECO:0000256" key="1">
    <source>
        <dbReference type="ARBA" id="ARBA00000642"/>
    </source>
</evidence>
<dbReference type="InterPro" id="IPR015824">
    <property type="entry name" value="Phosphoglycerate_kinase_N"/>
</dbReference>
<dbReference type="Gene3D" id="3.40.50.1260">
    <property type="entry name" value="Phosphoglycerate kinase, N-terminal domain"/>
    <property type="match status" value="2"/>
</dbReference>
<keyword evidence="11" id="KW-0324">Glycolysis</keyword>
<dbReference type="InterPro" id="IPR036043">
    <property type="entry name" value="Phosphoglycerate_kinase_sf"/>
</dbReference>
<dbReference type="AlphaFoldDB" id="A0A3B0RZK5"/>
<proteinExistence type="inferred from homology"/>
<dbReference type="PANTHER" id="PTHR11406">
    <property type="entry name" value="PHOSPHOGLYCERATE KINASE"/>
    <property type="match status" value="1"/>
</dbReference>
<dbReference type="PIRSF" id="PIRSF000724">
    <property type="entry name" value="Pgk"/>
    <property type="match status" value="1"/>
</dbReference>
<name>A0A3B0RZK5_9ZZZZ</name>
<dbReference type="InterPro" id="IPR001576">
    <property type="entry name" value="Phosphoglycerate_kinase"/>
</dbReference>
<dbReference type="GO" id="GO:0005829">
    <property type="term" value="C:cytosol"/>
    <property type="evidence" value="ECO:0007669"/>
    <property type="project" value="TreeGrafter"/>
</dbReference>